<dbReference type="EMBL" id="JBHUHT010000009">
    <property type="protein sequence ID" value="MFD2095638.1"/>
    <property type="molecule type" value="Genomic_DNA"/>
</dbReference>
<dbReference type="Pfam" id="PF05936">
    <property type="entry name" value="T6SS_VasE"/>
    <property type="match status" value="1"/>
</dbReference>
<evidence type="ECO:0000313" key="2">
    <source>
        <dbReference type="Proteomes" id="UP001597380"/>
    </source>
</evidence>
<keyword evidence="2" id="KW-1185">Reference proteome</keyword>
<reference evidence="2" key="1">
    <citation type="journal article" date="2019" name="Int. J. Syst. Evol. Microbiol.">
        <title>The Global Catalogue of Microorganisms (GCM) 10K type strain sequencing project: providing services to taxonomists for standard genome sequencing and annotation.</title>
        <authorList>
            <consortium name="The Broad Institute Genomics Platform"/>
            <consortium name="The Broad Institute Genome Sequencing Center for Infectious Disease"/>
            <person name="Wu L."/>
            <person name="Ma J."/>
        </authorList>
    </citation>
    <scope>NUCLEOTIDE SEQUENCE [LARGE SCALE GENOMIC DNA]</scope>
    <source>
        <strain evidence="2">CGMCC 1.10992</strain>
    </source>
</reference>
<proteinExistence type="predicted"/>
<dbReference type="PANTHER" id="PTHR35566:SF1">
    <property type="entry name" value="TYPE VI SECRETION SYSTEM BASEPLATE COMPONENT TSSK1"/>
    <property type="match status" value="1"/>
</dbReference>
<accession>A0ABW4XMU8</accession>
<sequence length="442" mass="49085">MSDFCKVAWTEGMFLHPQHFQQQERYLTYQSRQGIKSIAPNCWGIRKLAVDPAALLESQFGLTEIDAVLPDGLILVAPSAEILPSPIKVNRVVRDKKVYLAAASDLTHAKTISSEDEKAVTRFHFKDHQVTDISIGIEANEILQLAGLSCELKLEGEDLAGYVAMPIAKILEVSEEGKLILDDTYIPPCLNYKASCNLSRMLDEIIAMLHQRGDAIAERLKQGQAGSSTIVDFLVLQLINKSEPLLRGIRELESYHPQELALALMELAGELATYYTDQKRSPEFSKYKHDDLGSLFGDLEVLLSQTLSTVFEQTAVNLSLEKTKFGIHAASIPDKSMLRHSAFVLAVKADVDSETLRKQLPMQLKIGPVEHIRDLINNQLPGIGASVLPVAPRQVPYHAGYHYFELDKSNNYWPKLSASGGIAIHLSGDFPELDIQLWSIAD</sequence>
<protein>
    <submittedName>
        <fullName evidence="1">Type VI secretion system baseplate subunit TssK</fullName>
    </submittedName>
</protein>
<evidence type="ECO:0000313" key="1">
    <source>
        <dbReference type="EMBL" id="MFD2095638.1"/>
    </source>
</evidence>
<name>A0ABW4XMU8_9GAMM</name>
<dbReference type="RefSeq" id="WP_345340291.1">
    <property type="nucleotide sequence ID" value="NZ_BAABLI010000014.1"/>
</dbReference>
<dbReference type="PANTHER" id="PTHR35566">
    <property type="entry name" value="BLR3599 PROTEIN"/>
    <property type="match status" value="1"/>
</dbReference>
<dbReference type="Proteomes" id="UP001597380">
    <property type="component" value="Unassembled WGS sequence"/>
</dbReference>
<dbReference type="InterPro" id="IPR010263">
    <property type="entry name" value="T6SS_TssK"/>
</dbReference>
<comment type="caution">
    <text evidence="1">The sequence shown here is derived from an EMBL/GenBank/DDBJ whole genome shotgun (WGS) entry which is preliminary data.</text>
</comment>
<dbReference type="NCBIfam" id="TIGR03353">
    <property type="entry name" value="VI_chp_4"/>
    <property type="match status" value="1"/>
</dbReference>
<organism evidence="1 2">
    <name type="scientific">Corallincola platygyrae</name>
    <dbReference type="NCBI Taxonomy" id="1193278"/>
    <lineage>
        <taxon>Bacteria</taxon>
        <taxon>Pseudomonadati</taxon>
        <taxon>Pseudomonadota</taxon>
        <taxon>Gammaproteobacteria</taxon>
        <taxon>Alteromonadales</taxon>
        <taxon>Psychromonadaceae</taxon>
        <taxon>Corallincola</taxon>
    </lineage>
</organism>
<gene>
    <name evidence="1" type="primary">tssK</name>
    <name evidence="1" type="ORF">ACFSJ3_06525</name>
</gene>